<accession>A0ABV9CMV2</accession>
<dbReference type="Gene3D" id="3.40.50.10140">
    <property type="entry name" value="Toll/interleukin-1 receptor homology (TIR) domain"/>
    <property type="match status" value="1"/>
</dbReference>
<dbReference type="Pfam" id="PF13676">
    <property type="entry name" value="TIR_2"/>
    <property type="match status" value="1"/>
</dbReference>
<name>A0ABV9CMV2_9ACTN</name>
<sequence length="157" mass="17440">MAENGPVVSQSKDFFITYNGKDGGWATWIARALENAGYTTTIQAWDFRPGDNFMAAMDHALATCRRTLGVLSPNYLASLFTRAEWTAAYRQTLLGETRRFIPVRVAECDVAPLLGPLVYIDLVDVEENEARDRLLAGVADSVSRAPRDPRFPGATRR</sequence>
<organism evidence="2 3">
    <name type="scientific">Sphaerisporangium dianthi</name>
    <dbReference type="NCBI Taxonomy" id="1436120"/>
    <lineage>
        <taxon>Bacteria</taxon>
        <taxon>Bacillati</taxon>
        <taxon>Actinomycetota</taxon>
        <taxon>Actinomycetes</taxon>
        <taxon>Streptosporangiales</taxon>
        <taxon>Streptosporangiaceae</taxon>
        <taxon>Sphaerisporangium</taxon>
    </lineage>
</organism>
<dbReference type="Proteomes" id="UP001596004">
    <property type="component" value="Unassembled WGS sequence"/>
</dbReference>
<keyword evidence="2" id="KW-0675">Receptor</keyword>
<gene>
    <name evidence="2" type="ORF">ACFO60_26315</name>
</gene>
<proteinExistence type="predicted"/>
<reference evidence="3" key="1">
    <citation type="journal article" date="2019" name="Int. J. Syst. Evol. Microbiol.">
        <title>The Global Catalogue of Microorganisms (GCM) 10K type strain sequencing project: providing services to taxonomists for standard genome sequencing and annotation.</title>
        <authorList>
            <consortium name="The Broad Institute Genomics Platform"/>
            <consortium name="The Broad Institute Genome Sequencing Center for Infectious Disease"/>
            <person name="Wu L."/>
            <person name="Ma J."/>
        </authorList>
    </citation>
    <scope>NUCLEOTIDE SEQUENCE [LARGE SCALE GENOMIC DNA]</scope>
    <source>
        <strain evidence="3">CGMCC 4.7132</strain>
    </source>
</reference>
<keyword evidence="3" id="KW-1185">Reference proteome</keyword>
<dbReference type="PROSITE" id="PS50104">
    <property type="entry name" value="TIR"/>
    <property type="match status" value="1"/>
</dbReference>
<dbReference type="InterPro" id="IPR035897">
    <property type="entry name" value="Toll_tir_struct_dom_sf"/>
</dbReference>
<dbReference type="InterPro" id="IPR000157">
    <property type="entry name" value="TIR_dom"/>
</dbReference>
<feature type="domain" description="TIR" evidence="1">
    <location>
        <begin position="10"/>
        <end position="146"/>
    </location>
</feature>
<evidence type="ECO:0000259" key="1">
    <source>
        <dbReference type="PROSITE" id="PS50104"/>
    </source>
</evidence>
<evidence type="ECO:0000313" key="2">
    <source>
        <dbReference type="EMBL" id="MFC4534288.1"/>
    </source>
</evidence>
<dbReference type="RefSeq" id="WP_380844629.1">
    <property type="nucleotide sequence ID" value="NZ_JBHSFP010000021.1"/>
</dbReference>
<evidence type="ECO:0000313" key="3">
    <source>
        <dbReference type="Proteomes" id="UP001596004"/>
    </source>
</evidence>
<dbReference type="SUPFAM" id="SSF52200">
    <property type="entry name" value="Toll/Interleukin receptor TIR domain"/>
    <property type="match status" value="1"/>
</dbReference>
<protein>
    <submittedName>
        <fullName evidence="2">Toll/interleukin-1 receptor domain-containing protein</fullName>
    </submittedName>
</protein>
<comment type="caution">
    <text evidence="2">The sequence shown here is derived from an EMBL/GenBank/DDBJ whole genome shotgun (WGS) entry which is preliminary data.</text>
</comment>
<dbReference type="EMBL" id="JBHSFP010000021">
    <property type="protein sequence ID" value="MFC4534288.1"/>
    <property type="molecule type" value="Genomic_DNA"/>
</dbReference>